<dbReference type="OrthoDB" id="1897642at2759"/>
<keyword evidence="9" id="KW-0408">Iron</keyword>
<evidence type="ECO:0000256" key="1">
    <source>
        <dbReference type="ARBA" id="ARBA00004173"/>
    </source>
</evidence>
<dbReference type="GO" id="GO:0016226">
    <property type="term" value="P:iron-sulfur cluster assembly"/>
    <property type="evidence" value="ECO:0007669"/>
    <property type="project" value="InterPro"/>
</dbReference>
<dbReference type="GO" id="GO:0051537">
    <property type="term" value="F:2 iron, 2 sulfur cluster binding"/>
    <property type="evidence" value="ECO:0007669"/>
    <property type="project" value="TreeGrafter"/>
</dbReference>
<dbReference type="GO" id="GO:0006826">
    <property type="term" value="P:iron ion transport"/>
    <property type="evidence" value="ECO:0007669"/>
    <property type="project" value="UniProtKB-KW"/>
</dbReference>
<comment type="catalytic activity">
    <reaction evidence="12">
        <text>4 Fe(2+) + O2 + 4 H(+) = 4 Fe(3+) + 2 H2O</text>
        <dbReference type="Rhea" id="RHEA:11148"/>
        <dbReference type="ChEBI" id="CHEBI:15377"/>
        <dbReference type="ChEBI" id="CHEBI:15378"/>
        <dbReference type="ChEBI" id="CHEBI:15379"/>
        <dbReference type="ChEBI" id="CHEBI:29033"/>
        <dbReference type="ChEBI" id="CHEBI:29034"/>
        <dbReference type="EC" id="1.16.3.1"/>
    </reaction>
</comment>
<reference evidence="15" key="1">
    <citation type="submission" date="2017-02" db="UniProtKB">
        <authorList>
            <consortium name="WormBaseParasite"/>
        </authorList>
    </citation>
    <scope>IDENTIFICATION</scope>
</reference>
<accession>A0A0R3TB62</accession>
<dbReference type="InterPro" id="IPR036524">
    <property type="entry name" value="Frataxin/CyaY_sf"/>
</dbReference>
<keyword evidence="7" id="KW-0809">Transit peptide</keyword>
<evidence type="ECO:0000256" key="4">
    <source>
        <dbReference type="ARBA" id="ARBA00022434"/>
    </source>
</evidence>
<dbReference type="PANTHER" id="PTHR16821:SF2">
    <property type="entry name" value="FRATAXIN, MITOCHONDRIAL"/>
    <property type="match status" value="1"/>
</dbReference>
<keyword evidence="10" id="KW-0406">Ion transport</keyword>
<evidence type="ECO:0000313" key="14">
    <source>
        <dbReference type="Proteomes" id="UP000278807"/>
    </source>
</evidence>
<dbReference type="GO" id="GO:0005739">
    <property type="term" value="C:mitochondrion"/>
    <property type="evidence" value="ECO:0007669"/>
    <property type="project" value="UniProtKB-SubCell"/>
</dbReference>
<evidence type="ECO:0000256" key="10">
    <source>
        <dbReference type="ARBA" id="ARBA00023065"/>
    </source>
</evidence>
<dbReference type="PRINTS" id="PR00904">
    <property type="entry name" value="FRATAXIN"/>
</dbReference>
<protein>
    <recommendedName>
        <fullName evidence="3">ferroxidase</fullName>
        <ecNumber evidence="3">1.16.3.1</ecNumber>
    </recommendedName>
</protein>
<keyword evidence="8" id="KW-0560">Oxidoreductase</keyword>
<dbReference type="GO" id="GO:0008198">
    <property type="term" value="F:ferrous iron binding"/>
    <property type="evidence" value="ECO:0007669"/>
    <property type="project" value="TreeGrafter"/>
</dbReference>
<dbReference type="SMART" id="SM01219">
    <property type="entry name" value="Frataxin_Cyay"/>
    <property type="match status" value="1"/>
</dbReference>
<evidence type="ECO:0000256" key="12">
    <source>
        <dbReference type="ARBA" id="ARBA00047990"/>
    </source>
</evidence>
<dbReference type="EMBL" id="UZAE01002931">
    <property type="protein sequence ID" value="VDO00159.1"/>
    <property type="molecule type" value="Genomic_DNA"/>
</dbReference>
<keyword evidence="5" id="KW-0813">Transport</keyword>
<sequence>MFTKRSLSLICPLIRPIAIRSFSSIALTYRNNCRISCIQLAKYATLPTVHVSSHSDLTPVEFERQSEHTLQYLNTFIEDLSDKFELGEDFDVSYSGGVLTITFGFSNGTYVLNKQTPNKQIWLSSPKSGPKRFDYDVATHSWIYRNDSTDLFHLLSEEISEILKSSVVIKNPLFDS</sequence>
<dbReference type="PANTHER" id="PTHR16821">
    <property type="entry name" value="FRATAXIN"/>
    <property type="match status" value="1"/>
</dbReference>
<dbReference type="InterPro" id="IPR017789">
    <property type="entry name" value="Frataxin"/>
</dbReference>
<keyword evidence="14" id="KW-1185">Reference proteome</keyword>
<dbReference type="EC" id="1.16.3.1" evidence="3"/>
<dbReference type="NCBIfam" id="TIGR03421">
    <property type="entry name" value="FeS_CyaY"/>
    <property type="match status" value="1"/>
</dbReference>
<reference evidence="13 14" key="2">
    <citation type="submission" date="2018-11" db="EMBL/GenBank/DDBJ databases">
        <authorList>
            <consortium name="Pathogen Informatics"/>
        </authorList>
    </citation>
    <scope>NUCLEOTIDE SEQUENCE [LARGE SCALE GENOMIC DNA]</scope>
</reference>
<evidence type="ECO:0000256" key="5">
    <source>
        <dbReference type="ARBA" id="ARBA00022448"/>
    </source>
</evidence>
<dbReference type="STRING" id="102285.A0A0R3TB62"/>
<evidence type="ECO:0000256" key="11">
    <source>
        <dbReference type="ARBA" id="ARBA00023128"/>
    </source>
</evidence>
<evidence type="ECO:0000313" key="13">
    <source>
        <dbReference type="EMBL" id="VDO00159.1"/>
    </source>
</evidence>
<dbReference type="AlphaFoldDB" id="A0A0R3TB62"/>
<dbReference type="PROSITE" id="PS01344">
    <property type="entry name" value="FRATAXIN_1"/>
    <property type="match status" value="1"/>
</dbReference>
<evidence type="ECO:0000256" key="6">
    <source>
        <dbReference type="ARBA" id="ARBA00022496"/>
    </source>
</evidence>
<proteinExistence type="inferred from homology"/>
<dbReference type="GO" id="GO:0006879">
    <property type="term" value="P:intracellular iron ion homeostasis"/>
    <property type="evidence" value="ECO:0007669"/>
    <property type="project" value="UniProtKB-KW"/>
</dbReference>
<evidence type="ECO:0000256" key="7">
    <source>
        <dbReference type="ARBA" id="ARBA00022946"/>
    </source>
</evidence>
<evidence type="ECO:0000313" key="15">
    <source>
        <dbReference type="WBParaSite" id="HNAJ_0000430101-mRNA-1"/>
    </source>
</evidence>
<dbReference type="GO" id="GO:0034986">
    <property type="term" value="F:iron chaperone activity"/>
    <property type="evidence" value="ECO:0007669"/>
    <property type="project" value="TreeGrafter"/>
</dbReference>
<dbReference type="SUPFAM" id="SSF55387">
    <property type="entry name" value="Frataxin/Nqo15-like"/>
    <property type="match status" value="1"/>
</dbReference>
<evidence type="ECO:0000256" key="2">
    <source>
        <dbReference type="ARBA" id="ARBA00008183"/>
    </source>
</evidence>
<name>A0A0R3TB62_RODNA</name>
<gene>
    <name evidence="13" type="ORF">HNAJ_LOCUS4299</name>
</gene>
<dbReference type="NCBIfam" id="TIGR03422">
    <property type="entry name" value="mito_frataxin"/>
    <property type="match status" value="1"/>
</dbReference>
<dbReference type="WBParaSite" id="HNAJ_0000430101-mRNA-1">
    <property type="protein sequence ID" value="HNAJ_0000430101-mRNA-1"/>
    <property type="gene ID" value="HNAJ_0000430101"/>
</dbReference>
<evidence type="ECO:0000256" key="3">
    <source>
        <dbReference type="ARBA" id="ARBA00013107"/>
    </source>
</evidence>
<organism evidence="15">
    <name type="scientific">Rodentolepis nana</name>
    <name type="common">Dwarf tapeworm</name>
    <name type="synonym">Hymenolepis nana</name>
    <dbReference type="NCBI Taxonomy" id="102285"/>
    <lineage>
        <taxon>Eukaryota</taxon>
        <taxon>Metazoa</taxon>
        <taxon>Spiralia</taxon>
        <taxon>Lophotrochozoa</taxon>
        <taxon>Platyhelminthes</taxon>
        <taxon>Cestoda</taxon>
        <taxon>Eucestoda</taxon>
        <taxon>Cyclophyllidea</taxon>
        <taxon>Hymenolepididae</taxon>
        <taxon>Rodentolepis</taxon>
    </lineage>
</organism>
<dbReference type="GO" id="GO:0008199">
    <property type="term" value="F:ferric iron binding"/>
    <property type="evidence" value="ECO:0007669"/>
    <property type="project" value="InterPro"/>
</dbReference>
<dbReference type="Proteomes" id="UP000278807">
    <property type="component" value="Unassembled WGS sequence"/>
</dbReference>
<dbReference type="InterPro" id="IPR020895">
    <property type="entry name" value="Frataxin_CS"/>
</dbReference>
<comment type="subcellular location">
    <subcellularLocation>
        <location evidence="1">Mitochondrion</location>
    </subcellularLocation>
</comment>
<keyword evidence="6" id="KW-0410">Iron transport</keyword>
<dbReference type="Gene3D" id="3.30.920.10">
    <property type="entry name" value="Frataxin/CyaY"/>
    <property type="match status" value="1"/>
</dbReference>
<dbReference type="PROSITE" id="PS50810">
    <property type="entry name" value="FRATAXIN_2"/>
    <property type="match status" value="1"/>
</dbReference>
<keyword evidence="11" id="KW-0496">Mitochondrion</keyword>
<comment type="similarity">
    <text evidence="2">Belongs to the frataxin family.</text>
</comment>
<keyword evidence="4" id="KW-0409">Iron storage</keyword>
<evidence type="ECO:0000256" key="9">
    <source>
        <dbReference type="ARBA" id="ARBA00023004"/>
    </source>
</evidence>
<dbReference type="Pfam" id="PF01491">
    <property type="entry name" value="Frataxin_Cyay"/>
    <property type="match status" value="1"/>
</dbReference>
<dbReference type="GO" id="GO:0004322">
    <property type="term" value="F:ferroxidase activity"/>
    <property type="evidence" value="ECO:0007669"/>
    <property type="project" value="UniProtKB-EC"/>
</dbReference>
<dbReference type="InterPro" id="IPR002908">
    <property type="entry name" value="Frataxin/CyaY"/>
</dbReference>
<evidence type="ECO:0000256" key="8">
    <source>
        <dbReference type="ARBA" id="ARBA00023002"/>
    </source>
</evidence>